<keyword evidence="4" id="KW-0328">Glycosyltransferase</keyword>
<sequence>MTADTRREALKNLVSTDGISFAATPILIGPAPYFDLAGEEFGSRLILTIGADGSEFCLRPDFTLPIAIEHLKSGASTPAAYGYLGPIFRQRTDGPAEFDQAGLELLALPDSDAALDRVIGFARAALDIYGIASPAIRVGSIDLFEAFLASCDMPDVWRPRIRARFGHPRAMTRLLDRLADPHKPMEGPKGIPQQGIADWVSELMLTNGLSLTESRGPDEIARRYLEKQALEAAHVPSHTIDLLRTYLAISGDTDQALSAIAELAERGGFALSGAIEDAAASVAQLRNSGRLSGLVFDAGFSPRLDYYTGITFEMTGKDGAVLVSGGQYDRLLKRLGAETEIPAVGCAVWVERLEASCGAGEAGQ</sequence>
<dbReference type="RefSeq" id="WP_164734950.1">
    <property type="nucleotide sequence ID" value="NZ_BMKB01000004.1"/>
</dbReference>
<feature type="binding site" evidence="2">
    <location>
        <begin position="306"/>
        <end position="307"/>
    </location>
    <ligand>
        <name>L-histidine</name>
        <dbReference type="ChEBI" id="CHEBI:57595"/>
    </ligand>
</feature>
<feature type="domain" description="Class II Histidinyl-tRNA synthetase (HisRS)-like catalytic core" evidence="3">
    <location>
        <begin position="52"/>
        <end position="153"/>
    </location>
</feature>
<dbReference type="InterPro" id="IPR041715">
    <property type="entry name" value="HisRS-like_core"/>
</dbReference>
<dbReference type="GO" id="GO:0006427">
    <property type="term" value="P:histidyl-tRNA aminoacylation"/>
    <property type="evidence" value="ECO:0007669"/>
    <property type="project" value="TreeGrafter"/>
</dbReference>
<evidence type="ECO:0000313" key="4">
    <source>
        <dbReference type="EMBL" id="GGA56555.1"/>
    </source>
</evidence>
<dbReference type="AlphaFoldDB" id="A0A916RGT1"/>
<feature type="binding site" evidence="2">
    <location>
        <position position="104"/>
    </location>
    <ligand>
        <name>L-histidine</name>
        <dbReference type="ChEBI" id="CHEBI:57595"/>
    </ligand>
</feature>
<feature type="binding site" evidence="2">
    <location>
        <position position="89"/>
    </location>
    <ligand>
        <name>L-histidine</name>
        <dbReference type="ChEBI" id="CHEBI:57595"/>
    </ligand>
</feature>
<dbReference type="PIRSF" id="PIRSF001549">
    <property type="entry name" value="His-tRNA_synth"/>
    <property type="match status" value="1"/>
</dbReference>
<dbReference type="GO" id="GO:0000105">
    <property type="term" value="P:L-histidine biosynthetic process"/>
    <property type="evidence" value="ECO:0007669"/>
    <property type="project" value="UniProtKB-KW"/>
</dbReference>
<evidence type="ECO:0000259" key="3">
    <source>
        <dbReference type="Pfam" id="PF13393"/>
    </source>
</evidence>
<keyword evidence="5" id="KW-1185">Reference proteome</keyword>
<dbReference type="GO" id="GO:0016757">
    <property type="term" value="F:glycosyltransferase activity"/>
    <property type="evidence" value="ECO:0007669"/>
    <property type="project" value="UniProtKB-KW"/>
</dbReference>
<protein>
    <submittedName>
        <fullName evidence="4">ATP phosphoribosyltransferase regulatory subunit</fullName>
    </submittedName>
</protein>
<organism evidence="4 5">
    <name type="scientific">Pelagibacterium lentulum</name>
    <dbReference type="NCBI Taxonomy" id="2029865"/>
    <lineage>
        <taxon>Bacteria</taxon>
        <taxon>Pseudomonadati</taxon>
        <taxon>Pseudomonadota</taxon>
        <taxon>Alphaproteobacteria</taxon>
        <taxon>Hyphomicrobiales</taxon>
        <taxon>Devosiaceae</taxon>
        <taxon>Pelagibacterium</taxon>
    </lineage>
</organism>
<evidence type="ECO:0000256" key="1">
    <source>
        <dbReference type="ARBA" id="ARBA00023102"/>
    </source>
</evidence>
<dbReference type="SUPFAM" id="SSF55681">
    <property type="entry name" value="Class II aaRS and biotin synthetases"/>
    <property type="match status" value="1"/>
</dbReference>
<dbReference type="Proteomes" id="UP000596977">
    <property type="component" value="Unassembled WGS sequence"/>
</dbReference>
<keyword evidence="1" id="KW-0368">Histidine biosynthesis</keyword>
<dbReference type="GO" id="GO:0005737">
    <property type="term" value="C:cytoplasm"/>
    <property type="evidence" value="ECO:0007669"/>
    <property type="project" value="InterPro"/>
</dbReference>
<proteinExistence type="predicted"/>
<dbReference type="InterPro" id="IPR045864">
    <property type="entry name" value="aa-tRNA-synth_II/BPL/LPL"/>
</dbReference>
<dbReference type="Pfam" id="PF13393">
    <property type="entry name" value="tRNA-synt_His"/>
    <property type="match status" value="2"/>
</dbReference>
<feature type="binding site" evidence="2">
    <location>
        <position position="100"/>
    </location>
    <ligand>
        <name>L-histidine</name>
        <dbReference type="ChEBI" id="CHEBI:57595"/>
    </ligand>
</feature>
<evidence type="ECO:0000256" key="2">
    <source>
        <dbReference type="PIRSR" id="PIRSR001549-1"/>
    </source>
</evidence>
<comment type="caution">
    <text evidence="4">The sequence shown here is derived from an EMBL/GenBank/DDBJ whole genome shotgun (WGS) entry which is preliminary data.</text>
</comment>
<keyword evidence="1" id="KW-0028">Amino-acid biosynthesis</keyword>
<accession>A0A916RGT1</accession>
<dbReference type="PANTHER" id="PTHR43707">
    <property type="entry name" value="HISTIDYL-TRNA SYNTHETASE"/>
    <property type="match status" value="1"/>
</dbReference>
<feature type="binding site" evidence="2">
    <location>
        <begin position="61"/>
        <end position="63"/>
    </location>
    <ligand>
        <name>L-histidine</name>
        <dbReference type="ChEBI" id="CHEBI:57595"/>
    </ligand>
</feature>
<feature type="domain" description="Class II Histidinyl-tRNA synthetase (HisRS)-like catalytic core" evidence="3">
    <location>
        <begin position="229"/>
        <end position="353"/>
    </location>
</feature>
<evidence type="ECO:0000313" key="5">
    <source>
        <dbReference type="Proteomes" id="UP000596977"/>
    </source>
</evidence>
<dbReference type="Gene3D" id="3.30.930.10">
    <property type="entry name" value="Bira Bifunctional Protein, Domain 2"/>
    <property type="match status" value="1"/>
</dbReference>
<reference evidence="4 5" key="1">
    <citation type="journal article" date="2014" name="Int. J. Syst. Evol. Microbiol.">
        <title>Complete genome sequence of Corynebacterium casei LMG S-19264T (=DSM 44701T), isolated from a smear-ripened cheese.</title>
        <authorList>
            <consortium name="US DOE Joint Genome Institute (JGI-PGF)"/>
            <person name="Walter F."/>
            <person name="Albersmeier A."/>
            <person name="Kalinowski J."/>
            <person name="Ruckert C."/>
        </authorList>
    </citation>
    <scope>NUCLEOTIDE SEQUENCE [LARGE SCALE GENOMIC DNA]</scope>
    <source>
        <strain evidence="4 5">CGMCC 1.15896</strain>
    </source>
</reference>
<gene>
    <name evidence="4" type="primary">hisZ</name>
    <name evidence="4" type="ORF">GCM10011499_28370</name>
</gene>
<dbReference type="GO" id="GO:0004821">
    <property type="term" value="F:histidine-tRNA ligase activity"/>
    <property type="evidence" value="ECO:0007669"/>
    <property type="project" value="TreeGrafter"/>
</dbReference>
<dbReference type="PANTHER" id="PTHR43707:SF1">
    <property type="entry name" value="HISTIDINE--TRNA LIGASE, MITOCHONDRIAL-RELATED"/>
    <property type="match status" value="1"/>
</dbReference>
<keyword evidence="4" id="KW-0808">Transferase</keyword>
<name>A0A916RGT1_9HYPH</name>
<dbReference type="InterPro" id="IPR004516">
    <property type="entry name" value="HisRS/HisZ"/>
</dbReference>
<dbReference type="EMBL" id="BMKB01000004">
    <property type="protein sequence ID" value="GGA56555.1"/>
    <property type="molecule type" value="Genomic_DNA"/>
</dbReference>